<gene>
    <name evidence="2" type="ORF">PY06621</name>
</gene>
<dbReference type="AlphaFoldDB" id="Q7RA81"/>
<keyword evidence="1" id="KW-1133">Transmembrane helix</keyword>
<evidence type="ECO:0000313" key="2">
    <source>
        <dbReference type="EMBL" id="EAA18866.1"/>
    </source>
</evidence>
<dbReference type="EMBL" id="AABL01002264">
    <property type="protein sequence ID" value="EAA18866.1"/>
    <property type="molecule type" value="Genomic_DNA"/>
</dbReference>
<name>Q7RA81_PLAYO</name>
<keyword evidence="1" id="KW-0472">Membrane</keyword>
<protein>
    <submittedName>
        <fullName evidence="2">Yir2 protein</fullName>
    </submittedName>
</protein>
<accession>Q7RA81</accession>
<comment type="caution">
    <text evidence="2">The sequence shown here is derived from an EMBL/GenBank/DDBJ whole genome shotgun (WGS) entry which is preliminary data.</text>
</comment>
<dbReference type="InParanoid" id="Q7RA81"/>
<proteinExistence type="predicted"/>
<sequence>MQNCIIYTYDNKYLNNSPNKCGKIDYLKKYLPDNLENSKLDFYGNSNFQKYCPNNNCHTDLEEITIGFLWLLEQYFTIYRDKGNSVNDAKPFFLYIILWLSYKLNKNSEHKTTQINEFYTKYINNSDKHGSFISDSNRYTNLREFIDKQKDLFNINIENLSKFYDAFKLLCNIHSNLEMNDHNKLPNNANEFVKKYQELNGDSNNTDKSSYGQILTILSTDYNKLKEKCRNITSLPELTANISALTSEYTSSSSSIGNKLFTVLSIFGAIALFLGISYKVNNKELIIFIIYIQTLTRKSYVS</sequence>
<dbReference type="NCBIfam" id="TIGR01590">
    <property type="entry name" value="yir-bir-cir_Pla"/>
    <property type="match status" value="1"/>
</dbReference>
<dbReference type="Proteomes" id="UP000008553">
    <property type="component" value="Unassembled WGS sequence"/>
</dbReference>
<dbReference type="PaxDb" id="73239-Q7RA81"/>
<evidence type="ECO:0000313" key="3">
    <source>
        <dbReference type="Proteomes" id="UP000008553"/>
    </source>
</evidence>
<keyword evidence="1" id="KW-0812">Transmembrane</keyword>
<organism evidence="2 3">
    <name type="scientific">Plasmodium yoelii yoelii</name>
    <dbReference type="NCBI Taxonomy" id="73239"/>
    <lineage>
        <taxon>Eukaryota</taxon>
        <taxon>Sar</taxon>
        <taxon>Alveolata</taxon>
        <taxon>Apicomplexa</taxon>
        <taxon>Aconoidasida</taxon>
        <taxon>Haemosporida</taxon>
        <taxon>Plasmodiidae</taxon>
        <taxon>Plasmodium</taxon>
        <taxon>Plasmodium (Vinckeia)</taxon>
    </lineage>
</organism>
<dbReference type="InterPro" id="IPR006477">
    <property type="entry name" value="Yir_bir_cir"/>
</dbReference>
<reference evidence="2 3" key="1">
    <citation type="journal article" date="2002" name="Nature">
        <title>Genome sequence and comparative analysis of the model rodent malaria parasite Plasmodium yoelii yoelii.</title>
        <authorList>
            <person name="Carlton J.M."/>
            <person name="Angiuoli S.V."/>
            <person name="Suh B.B."/>
            <person name="Kooij T.W."/>
            <person name="Pertea M."/>
            <person name="Silva J.C."/>
            <person name="Ermolaeva M.D."/>
            <person name="Allen J.E."/>
            <person name="Selengut J.D."/>
            <person name="Koo H.L."/>
            <person name="Peterson J.D."/>
            <person name="Pop M."/>
            <person name="Kosack D.S."/>
            <person name="Shumway M.F."/>
            <person name="Bidwell S.L."/>
            <person name="Shallom S.J."/>
            <person name="van Aken S.E."/>
            <person name="Riedmuller S.B."/>
            <person name="Feldblyum T.V."/>
            <person name="Cho J.K."/>
            <person name="Quackenbush J."/>
            <person name="Sedegah M."/>
            <person name="Shoaibi A."/>
            <person name="Cummings L.M."/>
            <person name="Florens L."/>
            <person name="Yates J.R."/>
            <person name="Raine J.D."/>
            <person name="Sinden R.E."/>
            <person name="Harris M.A."/>
            <person name="Cunningham D.A."/>
            <person name="Preiser P.R."/>
            <person name="Bergman L.W."/>
            <person name="Vaidya A.B."/>
            <person name="van Lin L.H."/>
            <person name="Janse C.J."/>
            <person name="Waters A.P."/>
            <person name="Smith H.O."/>
            <person name="White O.R."/>
            <person name="Salzberg S.L."/>
            <person name="Venter J.C."/>
            <person name="Fraser C.M."/>
            <person name="Hoffman S.L."/>
            <person name="Gardner M.J."/>
            <person name="Carucci D.J."/>
        </authorList>
    </citation>
    <scope>NUCLEOTIDE SEQUENCE [LARGE SCALE GENOMIC DNA]</scope>
    <source>
        <strain evidence="2 3">17XNL</strain>
    </source>
</reference>
<evidence type="ECO:0000256" key="1">
    <source>
        <dbReference type="SAM" id="Phobius"/>
    </source>
</evidence>
<dbReference type="Pfam" id="PF06022">
    <property type="entry name" value="Cir_Bir_Yir"/>
    <property type="match status" value="1"/>
</dbReference>
<keyword evidence="3" id="KW-1185">Reference proteome</keyword>
<feature type="transmembrane region" description="Helical" evidence="1">
    <location>
        <begin position="260"/>
        <end position="278"/>
    </location>
</feature>